<sequence>MRNAVVFATLLLLAGCRIDAGTTTITNVSIDGKAQNVMRSYVNGGAGDFECIKSISGRCHYLLFVRECGDAADEPGDDARCDTRTVQAFTLDAGTSRHLANLPPRLQQCVSHDREPSAPDCLASQG</sequence>
<dbReference type="RefSeq" id="WP_386713322.1">
    <property type="nucleotide sequence ID" value="NZ_JBHRYF010000023.1"/>
</dbReference>
<protein>
    <recommendedName>
        <fullName evidence="3">Lipoprotein</fullName>
    </recommendedName>
</protein>
<gene>
    <name evidence="1" type="ORF">ACFOM9_16180</name>
</gene>
<dbReference type="PROSITE" id="PS51257">
    <property type="entry name" value="PROKAR_LIPOPROTEIN"/>
    <property type="match status" value="1"/>
</dbReference>
<organism evidence="1 2">
    <name type="scientific">Luteimonas notoginsengisoli</name>
    <dbReference type="NCBI Taxonomy" id="1578200"/>
    <lineage>
        <taxon>Bacteria</taxon>
        <taxon>Pseudomonadati</taxon>
        <taxon>Pseudomonadota</taxon>
        <taxon>Gammaproteobacteria</taxon>
        <taxon>Lysobacterales</taxon>
        <taxon>Lysobacteraceae</taxon>
        <taxon>Luteimonas</taxon>
    </lineage>
</organism>
<evidence type="ECO:0008006" key="3">
    <source>
        <dbReference type="Google" id="ProtNLM"/>
    </source>
</evidence>
<dbReference type="EMBL" id="JBHRYF010000023">
    <property type="protein sequence ID" value="MFC3661599.1"/>
    <property type="molecule type" value="Genomic_DNA"/>
</dbReference>
<proteinExistence type="predicted"/>
<comment type="caution">
    <text evidence="1">The sequence shown here is derived from an EMBL/GenBank/DDBJ whole genome shotgun (WGS) entry which is preliminary data.</text>
</comment>
<keyword evidence="2" id="KW-1185">Reference proteome</keyword>
<accession>A0ABV7UX40</accession>
<evidence type="ECO:0000313" key="2">
    <source>
        <dbReference type="Proteomes" id="UP001595724"/>
    </source>
</evidence>
<reference evidence="2" key="1">
    <citation type="journal article" date="2019" name="Int. J. Syst. Evol. Microbiol.">
        <title>The Global Catalogue of Microorganisms (GCM) 10K type strain sequencing project: providing services to taxonomists for standard genome sequencing and annotation.</title>
        <authorList>
            <consortium name="The Broad Institute Genomics Platform"/>
            <consortium name="The Broad Institute Genome Sequencing Center for Infectious Disease"/>
            <person name="Wu L."/>
            <person name="Ma J."/>
        </authorList>
    </citation>
    <scope>NUCLEOTIDE SEQUENCE [LARGE SCALE GENOMIC DNA]</scope>
    <source>
        <strain evidence="2">KCTC 42211</strain>
    </source>
</reference>
<dbReference type="Proteomes" id="UP001595724">
    <property type="component" value="Unassembled WGS sequence"/>
</dbReference>
<name>A0ABV7UX40_9GAMM</name>
<evidence type="ECO:0000313" key="1">
    <source>
        <dbReference type="EMBL" id="MFC3661599.1"/>
    </source>
</evidence>